<dbReference type="PATRIC" id="fig|216942.3.peg.262"/>
<proteinExistence type="predicted"/>
<evidence type="ECO:0000256" key="1">
    <source>
        <dbReference type="SAM" id="Phobius"/>
    </source>
</evidence>
<gene>
    <name evidence="2" type="ORF">SLITO_v1c02600</name>
</gene>
<dbReference type="OrthoDB" id="391926at2"/>
<dbReference type="Proteomes" id="UP000067476">
    <property type="component" value="Chromosome"/>
</dbReference>
<feature type="transmembrane region" description="Helical" evidence="1">
    <location>
        <begin position="143"/>
        <end position="168"/>
    </location>
</feature>
<organism evidence="2 3">
    <name type="scientific">Spiroplasma litorale</name>
    <dbReference type="NCBI Taxonomy" id="216942"/>
    <lineage>
        <taxon>Bacteria</taxon>
        <taxon>Bacillati</taxon>
        <taxon>Mycoplasmatota</taxon>
        <taxon>Mollicutes</taxon>
        <taxon>Entomoplasmatales</taxon>
        <taxon>Spiroplasmataceae</taxon>
        <taxon>Spiroplasma</taxon>
    </lineage>
</organism>
<dbReference type="RefSeq" id="WP_075058013.1">
    <property type="nucleotide sequence ID" value="NZ_CP012357.1"/>
</dbReference>
<reference evidence="2 3" key="1">
    <citation type="journal article" date="2015" name="Genome Announc.">
        <title>Complete Genome Sequence of Spiroplasma litorale TN-1T (DSM 21781), a Bacterium Isolated from a Green-Eyed Horsefly (Tabanus nigrovittatus).</title>
        <authorList>
            <person name="Lo W.S."/>
            <person name="Lai Y.C."/>
            <person name="Lien Y.W."/>
            <person name="Wang T.H."/>
            <person name="Kuo C.H."/>
        </authorList>
    </citation>
    <scope>NUCLEOTIDE SEQUENCE [LARGE SCALE GENOMIC DNA]</scope>
    <source>
        <strain evidence="2 3">TN-1</strain>
    </source>
</reference>
<evidence type="ECO:0000313" key="2">
    <source>
        <dbReference type="EMBL" id="AKX33915.1"/>
    </source>
</evidence>
<feature type="transmembrane region" description="Helical" evidence="1">
    <location>
        <begin position="21"/>
        <end position="54"/>
    </location>
</feature>
<protein>
    <submittedName>
        <fullName evidence="2">ABC transporter permease protein</fullName>
    </submittedName>
</protein>
<dbReference type="KEGG" id="sll:SLITO_v1c02600"/>
<name>A0A0K1W0R3_9MOLU</name>
<keyword evidence="1" id="KW-0472">Membrane</keyword>
<feature type="transmembrane region" description="Helical" evidence="1">
    <location>
        <begin position="109"/>
        <end position="131"/>
    </location>
</feature>
<keyword evidence="3" id="KW-1185">Reference proteome</keyword>
<dbReference type="AlphaFoldDB" id="A0A0K1W0R3"/>
<evidence type="ECO:0000313" key="3">
    <source>
        <dbReference type="Proteomes" id="UP000067476"/>
    </source>
</evidence>
<dbReference type="EMBL" id="CP012357">
    <property type="protein sequence ID" value="AKX33915.1"/>
    <property type="molecule type" value="Genomic_DNA"/>
</dbReference>
<keyword evidence="1" id="KW-0812">Transmembrane</keyword>
<sequence length="342" mass="40153">MEESKKLITSPKGSNYRVFNRLYFLWIKSFIFSPLNMFLGVFLIIFTQFIWLAFKSSDPFIFASALGSLIVRNSCHTFYRTLNLSRTTGFTNRLIYTKANNFLRPLSHLAASLTINFVVSIIMLGLTVIFFEEQRVLLSGVNWFMFISGAFLLWLLSVLICYTIYIFFKNYMLGNIVAIILYMLCYNLLGLAFPYQSIAKLEWLNVILYLLPQRYMMNVMQAGWVNATNLVYQSNEFPWSNVDFKLTNNLWLPYLVTFGFILIFFFINYLHLANKSKQFKKDDYGSSIIVKLSNKYIREIKRCTTIDDLNQLRNKHLEETGHSVTIKKNIEKKTQKVTKRKE</sequence>
<accession>A0A0K1W0R3</accession>
<feature type="transmembrane region" description="Helical" evidence="1">
    <location>
        <begin position="174"/>
        <end position="195"/>
    </location>
</feature>
<dbReference type="STRING" id="216942.SLITO_v1c02600"/>
<feature type="transmembrane region" description="Helical" evidence="1">
    <location>
        <begin position="252"/>
        <end position="272"/>
    </location>
</feature>
<keyword evidence="1" id="KW-1133">Transmembrane helix</keyword>